<comment type="similarity">
    <text evidence="7">Belongs to the binding-protein-dependent transport system permease family.</text>
</comment>
<feature type="transmembrane region" description="Helical" evidence="7">
    <location>
        <begin position="213"/>
        <end position="235"/>
    </location>
</feature>
<comment type="caution">
    <text evidence="9">The sequence shown here is derived from an EMBL/GenBank/DDBJ whole genome shotgun (WGS) entry which is preliminary data.</text>
</comment>
<dbReference type="Proteomes" id="UP000249590">
    <property type="component" value="Unassembled WGS sequence"/>
</dbReference>
<dbReference type="PROSITE" id="PS50928">
    <property type="entry name" value="ABC_TM1"/>
    <property type="match status" value="1"/>
</dbReference>
<protein>
    <submittedName>
        <fullName evidence="9">Peptide ABC transporter</fullName>
    </submittedName>
</protein>
<dbReference type="CDD" id="cd06261">
    <property type="entry name" value="TM_PBP2"/>
    <property type="match status" value="1"/>
</dbReference>
<dbReference type="InterPro" id="IPR000515">
    <property type="entry name" value="MetI-like"/>
</dbReference>
<keyword evidence="4 7" id="KW-0812">Transmembrane</keyword>
<keyword evidence="3" id="KW-1003">Cell membrane</keyword>
<name>A0A8B2NYG8_9HYPH</name>
<evidence type="ECO:0000256" key="4">
    <source>
        <dbReference type="ARBA" id="ARBA00022692"/>
    </source>
</evidence>
<accession>A0A8B2NYG8</accession>
<comment type="subcellular location">
    <subcellularLocation>
        <location evidence="1 7">Cell membrane</location>
        <topology evidence="1 7">Multi-pass membrane protein</topology>
    </subcellularLocation>
</comment>
<dbReference type="InterPro" id="IPR035906">
    <property type="entry name" value="MetI-like_sf"/>
</dbReference>
<dbReference type="PANTHER" id="PTHR43163">
    <property type="entry name" value="DIPEPTIDE TRANSPORT SYSTEM PERMEASE PROTEIN DPPB-RELATED"/>
    <property type="match status" value="1"/>
</dbReference>
<feature type="transmembrane region" description="Helical" evidence="7">
    <location>
        <begin position="255"/>
        <end position="280"/>
    </location>
</feature>
<evidence type="ECO:0000313" key="10">
    <source>
        <dbReference type="Proteomes" id="UP000249590"/>
    </source>
</evidence>
<dbReference type="Pfam" id="PF19300">
    <property type="entry name" value="BPD_transp_1_N"/>
    <property type="match status" value="1"/>
</dbReference>
<keyword evidence="6 7" id="KW-0472">Membrane</keyword>
<feature type="transmembrane region" description="Helical" evidence="7">
    <location>
        <begin position="147"/>
        <end position="165"/>
    </location>
</feature>
<dbReference type="Pfam" id="PF00528">
    <property type="entry name" value="BPD_transp_1"/>
    <property type="match status" value="1"/>
</dbReference>
<keyword evidence="2 7" id="KW-0813">Transport</keyword>
<feature type="domain" description="ABC transmembrane type-1" evidence="8">
    <location>
        <begin position="69"/>
        <end position="274"/>
    </location>
</feature>
<dbReference type="InterPro" id="IPR045621">
    <property type="entry name" value="BPD_transp_1_N"/>
</dbReference>
<evidence type="ECO:0000256" key="6">
    <source>
        <dbReference type="ARBA" id="ARBA00023136"/>
    </source>
</evidence>
<proteinExistence type="inferred from homology"/>
<organism evidence="9 10">
    <name type="scientific">Acuticoccus sediminis</name>
    <dbReference type="NCBI Taxonomy" id="2184697"/>
    <lineage>
        <taxon>Bacteria</taxon>
        <taxon>Pseudomonadati</taxon>
        <taxon>Pseudomonadota</taxon>
        <taxon>Alphaproteobacteria</taxon>
        <taxon>Hyphomicrobiales</taxon>
        <taxon>Amorphaceae</taxon>
        <taxon>Acuticoccus</taxon>
    </lineage>
</organism>
<evidence type="ECO:0000256" key="5">
    <source>
        <dbReference type="ARBA" id="ARBA00022989"/>
    </source>
</evidence>
<evidence type="ECO:0000256" key="3">
    <source>
        <dbReference type="ARBA" id="ARBA00022475"/>
    </source>
</evidence>
<evidence type="ECO:0000259" key="8">
    <source>
        <dbReference type="PROSITE" id="PS50928"/>
    </source>
</evidence>
<evidence type="ECO:0000256" key="2">
    <source>
        <dbReference type="ARBA" id="ARBA00022448"/>
    </source>
</evidence>
<dbReference type="Gene3D" id="1.10.3720.10">
    <property type="entry name" value="MetI-like"/>
    <property type="match status" value="1"/>
</dbReference>
<feature type="transmembrane region" description="Helical" evidence="7">
    <location>
        <begin position="108"/>
        <end position="135"/>
    </location>
</feature>
<dbReference type="OrthoDB" id="9807402at2"/>
<dbReference type="GO" id="GO:0071916">
    <property type="term" value="F:dipeptide transmembrane transporter activity"/>
    <property type="evidence" value="ECO:0007669"/>
    <property type="project" value="TreeGrafter"/>
</dbReference>
<gene>
    <name evidence="9" type="ORF">DLJ53_00175</name>
</gene>
<feature type="transmembrane region" description="Helical" evidence="7">
    <location>
        <begin position="75"/>
        <end position="96"/>
    </location>
</feature>
<dbReference type="GO" id="GO:0005886">
    <property type="term" value="C:plasma membrane"/>
    <property type="evidence" value="ECO:0007669"/>
    <property type="project" value="UniProtKB-SubCell"/>
</dbReference>
<dbReference type="SUPFAM" id="SSF161098">
    <property type="entry name" value="MetI-like"/>
    <property type="match status" value="1"/>
</dbReference>
<dbReference type="EMBL" id="QHHQ01000001">
    <property type="protein sequence ID" value="RAI04423.1"/>
    <property type="molecule type" value="Genomic_DNA"/>
</dbReference>
<dbReference type="AlphaFoldDB" id="A0A8B2NYG8"/>
<keyword evidence="5 7" id="KW-1133">Transmembrane helix</keyword>
<keyword evidence="10" id="KW-1185">Reference proteome</keyword>
<evidence type="ECO:0000313" key="9">
    <source>
        <dbReference type="EMBL" id="RAI04423.1"/>
    </source>
</evidence>
<evidence type="ECO:0000256" key="1">
    <source>
        <dbReference type="ARBA" id="ARBA00004651"/>
    </source>
</evidence>
<sequence length="289" mass="30386">MSVLPGDAAQLRLGMNAEPEAVAALRAEMGLDKPVPERFVRWLGGVATGDFGMSGTYDVPVVELMAERAEVSVPLALLALALSVGVALPMGLLAAIRRGRLPDRLVQTAAQVGLSIPALWLGLLFIYTFAVYLRWAPSGGFPGWQAGLWPGLGALALPAIALAIPQASILTRIVRTAVTEAMDEDYVALARAKGRREAGAVIVHALPNAWAPILTIVGMQFGFLVAGAIVIETVFNLPGLGRLLFQAVAQRDVTLVQGICLVVVATVVVVNALCDAIAAWTNPRQRSAA</sequence>
<reference evidence="9 10" key="1">
    <citation type="submission" date="2018-05" db="EMBL/GenBank/DDBJ databases">
        <title>Acuticoccus sediminis sp. nov., isolated from deep-sea sediment of Indian Ocean.</title>
        <authorList>
            <person name="Liu X."/>
            <person name="Lai Q."/>
            <person name="Du Y."/>
            <person name="Sun F."/>
            <person name="Zhang X."/>
            <person name="Wang S."/>
            <person name="Shao Z."/>
        </authorList>
    </citation>
    <scope>NUCLEOTIDE SEQUENCE [LARGE SCALE GENOMIC DNA]</scope>
    <source>
        <strain evidence="9 10">PTG4-2</strain>
    </source>
</reference>
<dbReference type="PANTHER" id="PTHR43163:SF6">
    <property type="entry name" value="DIPEPTIDE TRANSPORT SYSTEM PERMEASE PROTEIN DPPB-RELATED"/>
    <property type="match status" value="1"/>
</dbReference>
<evidence type="ECO:0000256" key="7">
    <source>
        <dbReference type="RuleBase" id="RU363032"/>
    </source>
</evidence>